<protein>
    <submittedName>
        <fullName evidence="2">Outer membrane beta-barrel protein</fullName>
    </submittedName>
</protein>
<dbReference type="RefSeq" id="WP_310067644.1">
    <property type="nucleotide sequence ID" value="NZ_JAVDVX010000001.1"/>
</dbReference>
<dbReference type="InterPro" id="IPR011250">
    <property type="entry name" value="OMP/PagP_B-barrel"/>
</dbReference>
<proteinExistence type="predicted"/>
<gene>
    <name evidence="2" type="ORF">J2X05_000258</name>
</gene>
<keyword evidence="1" id="KW-0732">Signal</keyword>
<sequence>MESWIQRLFLSALLLGLTGINSSAYAQDDGSSDDDELEQIITPDIKRRTIKEDDLDSENFEMGIFYGLLSIEDFGTNDVVGITFAYHITEDFFVEAAYGMSKTEKTSYELLSGGVELLTDDERDLSYYNISLGYNFLHGQVFISDKWTFNNHFYIVAGAGNTDFAAKDYFTTNFGAGLRFYTTDWLALDLSMRGHSFTHELFGESKTITNLESRLGLSLFF</sequence>
<dbReference type="EMBL" id="JAVDVX010000001">
    <property type="protein sequence ID" value="MDR7088255.1"/>
    <property type="molecule type" value="Genomic_DNA"/>
</dbReference>
<dbReference type="Gene3D" id="2.40.160.20">
    <property type="match status" value="1"/>
</dbReference>
<organism evidence="2 3">
    <name type="scientific">Cellvibrio fibrivorans</name>
    <dbReference type="NCBI Taxonomy" id="126350"/>
    <lineage>
        <taxon>Bacteria</taxon>
        <taxon>Pseudomonadati</taxon>
        <taxon>Pseudomonadota</taxon>
        <taxon>Gammaproteobacteria</taxon>
        <taxon>Cellvibrionales</taxon>
        <taxon>Cellvibrionaceae</taxon>
        <taxon>Cellvibrio</taxon>
    </lineage>
</organism>
<evidence type="ECO:0000313" key="2">
    <source>
        <dbReference type="EMBL" id="MDR7088255.1"/>
    </source>
</evidence>
<feature type="chain" id="PRO_5045450063" evidence="1">
    <location>
        <begin position="27"/>
        <end position="221"/>
    </location>
</feature>
<dbReference type="NCBIfam" id="TIGR04565">
    <property type="entry name" value="OMP_myx_plus"/>
    <property type="match status" value="1"/>
</dbReference>
<reference evidence="2 3" key="1">
    <citation type="submission" date="2023-07" db="EMBL/GenBank/DDBJ databases">
        <title>Sorghum-associated microbial communities from plants grown in Nebraska, USA.</title>
        <authorList>
            <person name="Schachtman D."/>
        </authorList>
    </citation>
    <scope>NUCLEOTIDE SEQUENCE [LARGE SCALE GENOMIC DNA]</scope>
    <source>
        <strain evidence="2 3">BE190</strain>
    </source>
</reference>
<comment type="caution">
    <text evidence="2">The sequence shown here is derived from an EMBL/GenBank/DDBJ whole genome shotgun (WGS) entry which is preliminary data.</text>
</comment>
<name>A0ABU1USW8_9GAMM</name>
<evidence type="ECO:0000313" key="3">
    <source>
        <dbReference type="Proteomes" id="UP001253595"/>
    </source>
</evidence>
<dbReference type="InterPro" id="IPR030820">
    <property type="entry name" value="OMP_myx_plus_Proteobacteria"/>
</dbReference>
<dbReference type="SUPFAM" id="SSF56925">
    <property type="entry name" value="OMPA-like"/>
    <property type="match status" value="1"/>
</dbReference>
<dbReference type="Proteomes" id="UP001253595">
    <property type="component" value="Unassembled WGS sequence"/>
</dbReference>
<accession>A0ABU1USW8</accession>
<evidence type="ECO:0000256" key="1">
    <source>
        <dbReference type="SAM" id="SignalP"/>
    </source>
</evidence>
<feature type="signal peptide" evidence="1">
    <location>
        <begin position="1"/>
        <end position="26"/>
    </location>
</feature>
<keyword evidence="3" id="KW-1185">Reference proteome</keyword>